<proteinExistence type="predicted"/>
<reference evidence="2" key="1">
    <citation type="journal article" date="2020" name="Stud. Mycol.">
        <title>101 Dothideomycetes genomes: a test case for predicting lifestyles and emergence of pathogens.</title>
        <authorList>
            <person name="Haridas S."/>
            <person name="Albert R."/>
            <person name="Binder M."/>
            <person name="Bloem J."/>
            <person name="Labutti K."/>
            <person name="Salamov A."/>
            <person name="Andreopoulos B."/>
            <person name="Baker S."/>
            <person name="Barry K."/>
            <person name="Bills G."/>
            <person name="Bluhm B."/>
            <person name="Cannon C."/>
            <person name="Castanera R."/>
            <person name="Culley D."/>
            <person name="Daum C."/>
            <person name="Ezra D."/>
            <person name="Gonzalez J."/>
            <person name="Henrissat B."/>
            <person name="Kuo A."/>
            <person name="Liang C."/>
            <person name="Lipzen A."/>
            <person name="Lutzoni F."/>
            <person name="Magnuson J."/>
            <person name="Mondo S."/>
            <person name="Nolan M."/>
            <person name="Ohm R."/>
            <person name="Pangilinan J."/>
            <person name="Park H.-J."/>
            <person name="Ramirez L."/>
            <person name="Alfaro M."/>
            <person name="Sun H."/>
            <person name="Tritt A."/>
            <person name="Yoshinaga Y."/>
            <person name="Zwiers L.-H."/>
            <person name="Turgeon B."/>
            <person name="Goodwin S."/>
            <person name="Spatafora J."/>
            <person name="Crous P."/>
            <person name="Grigoriev I."/>
        </authorList>
    </citation>
    <scope>NUCLEOTIDE SEQUENCE</scope>
    <source>
        <strain evidence="2">CBS 133067</strain>
    </source>
</reference>
<keyword evidence="3" id="KW-1185">Reference proteome</keyword>
<dbReference type="EMBL" id="ML978126">
    <property type="protein sequence ID" value="KAF2099017.1"/>
    <property type="molecule type" value="Genomic_DNA"/>
</dbReference>
<feature type="domain" description="BTB" evidence="1">
    <location>
        <begin position="10"/>
        <end position="85"/>
    </location>
</feature>
<dbReference type="Pfam" id="PF00651">
    <property type="entry name" value="BTB"/>
    <property type="match status" value="1"/>
</dbReference>
<dbReference type="Proteomes" id="UP000799772">
    <property type="component" value="Unassembled WGS sequence"/>
</dbReference>
<sequence length="199" mass="22809">MESEDIDTNGDVIFVVGSPGVRFRVSSHIVSAASPVFKAMFNGVFAEGQGLSRESPKEIPLPEDEVENVRLFCLISHFRNLDIPNRVAAKQLRDFAIFVDKYNCAVTMYLAIEKWFTLIARSDSGDDLAYLIEVSRNFNEPEWFKKTTMSYTYKAETQQFDGHLLRTALSDNLLRQLADQARRAREYLIKTIEEQCWVP</sequence>
<dbReference type="CDD" id="cd18186">
    <property type="entry name" value="BTB_POZ_ZBTB_KLHL-like"/>
    <property type="match status" value="1"/>
</dbReference>
<evidence type="ECO:0000313" key="2">
    <source>
        <dbReference type="EMBL" id="KAF2099017.1"/>
    </source>
</evidence>
<dbReference type="Gene3D" id="3.30.710.10">
    <property type="entry name" value="Potassium Channel Kv1.1, Chain A"/>
    <property type="match status" value="1"/>
</dbReference>
<evidence type="ECO:0000313" key="3">
    <source>
        <dbReference type="Proteomes" id="UP000799772"/>
    </source>
</evidence>
<dbReference type="InterPro" id="IPR011333">
    <property type="entry name" value="SKP1/BTB/POZ_sf"/>
</dbReference>
<organism evidence="2 3">
    <name type="scientific">Rhizodiscina lignyota</name>
    <dbReference type="NCBI Taxonomy" id="1504668"/>
    <lineage>
        <taxon>Eukaryota</taxon>
        <taxon>Fungi</taxon>
        <taxon>Dikarya</taxon>
        <taxon>Ascomycota</taxon>
        <taxon>Pezizomycotina</taxon>
        <taxon>Dothideomycetes</taxon>
        <taxon>Pleosporomycetidae</taxon>
        <taxon>Aulographales</taxon>
        <taxon>Rhizodiscinaceae</taxon>
        <taxon>Rhizodiscina</taxon>
    </lineage>
</organism>
<dbReference type="AlphaFoldDB" id="A0A9P4IIF2"/>
<name>A0A9P4IIF2_9PEZI</name>
<protein>
    <recommendedName>
        <fullName evidence="1">BTB domain-containing protein</fullName>
    </recommendedName>
</protein>
<gene>
    <name evidence="2" type="ORF">NA57DRAFT_76253</name>
</gene>
<dbReference type="PROSITE" id="PS50097">
    <property type="entry name" value="BTB"/>
    <property type="match status" value="1"/>
</dbReference>
<dbReference type="InterPro" id="IPR000210">
    <property type="entry name" value="BTB/POZ_dom"/>
</dbReference>
<evidence type="ECO:0000259" key="1">
    <source>
        <dbReference type="PROSITE" id="PS50097"/>
    </source>
</evidence>
<dbReference type="SUPFAM" id="SSF54695">
    <property type="entry name" value="POZ domain"/>
    <property type="match status" value="1"/>
</dbReference>
<comment type="caution">
    <text evidence="2">The sequence shown here is derived from an EMBL/GenBank/DDBJ whole genome shotgun (WGS) entry which is preliminary data.</text>
</comment>
<dbReference type="OrthoDB" id="5275938at2759"/>
<accession>A0A9P4IIF2</accession>